<gene>
    <name evidence="1" type="ORF">GALL_543750</name>
</gene>
<proteinExistence type="predicted"/>
<accession>A0A1J5NZ34</accession>
<dbReference type="AlphaFoldDB" id="A0A1J5NZ34"/>
<evidence type="ECO:0000313" key="1">
    <source>
        <dbReference type="EMBL" id="OIQ64078.1"/>
    </source>
</evidence>
<reference evidence="1" key="1">
    <citation type="submission" date="2016-10" db="EMBL/GenBank/DDBJ databases">
        <title>Sequence of Gallionella enrichment culture.</title>
        <authorList>
            <person name="Poehlein A."/>
            <person name="Muehling M."/>
            <person name="Daniel R."/>
        </authorList>
    </citation>
    <scope>NUCLEOTIDE SEQUENCE</scope>
</reference>
<protein>
    <submittedName>
        <fullName evidence="1">Uncharacterized protein</fullName>
    </submittedName>
</protein>
<organism evidence="1">
    <name type="scientific">mine drainage metagenome</name>
    <dbReference type="NCBI Taxonomy" id="410659"/>
    <lineage>
        <taxon>unclassified sequences</taxon>
        <taxon>metagenomes</taxon>
        <taxon>ecological metagenomes</taxon>
    </lineage>
</organism>
<comment type="caution">
    <text evidence="1">The sequence shown here is derived from an EMBL/GenBank/DDBJ whole genome shotgun (WGS) entry which is preliminary data.</text>
</comment>
<name>A0A1J5NZ34_9ZZZZ</name>
<dbReference type="EMBL" id="MLJW01008439">
    <property type="protein sequence ID" value="OIQ64078.1"/>
    <property type="molecule type" value="Genomic_DNA"/>
</dbReference>
<sequence length="186" mass="20468">MGVDQQRCIQLVGRTGKFRQHQNAGVGWVLRGDVFLGDEIHPVMQGRYDANLGGAVQSRQYGLAKPPVEIADRGPVHFAMAAVDVADEFCKFALQIAVGLDCATRGYRDLQQGHRARKRRLQGPHPVERIDTVDEPLGIIQPIDANRQLLAVQASPQPRYIGVGHGLGGLPREFFGIDADRKNRDA</sequence>